<dbReference type="InterPro" id="IPR000182">
    <property type="entry name" value="GNAT_dom"/>
</dbReference>
<dbReference type="AlphaFoldDB" id="A0A6I2MGP5"/>
<dbReference type="RefSeq" id="WP_070878686.1">
    <property type="nucleotide sequence ID" value="NZ_CAJFZX010000016.1"/>
</dbReference>
<feature type="domain" description="N-acetyltransferase" evidence="1">
    <location>
        <begin position="2"/>
        <end position="151"/>
    </location>
</feature>
<dbReference type="PROSITE" id="PS51186">
    <property type="entry name" value="GNAT"/>
    <property type="match status" value="1"/>
</dbReference>
<dbReference type="InterPro" id="IPR050276">
    <property type="entry name" value="MshD_Acetyltransferase"/>
</dbReference>
<gene>
    <name evidence="2" type="ORF">GJU41_21530</name>
</gene>
<dbReference type="Pfam" id="PF00583">
    <property type="entry name" value="Acetyltransf_1"/>
    <property type="match status" value="1"/>
</dbReference>
<dbReference type="PANTHER" id="PTHR43617">
    <property type="entry name" value="L-AMINO ACID N-ACETYLTRANSFERASE"/>
    <property type="match status" value="1"/>
</dbReference>
<evidence type="ECO:0000313" key="3">
    <source>
        <dbReference type="Proteomes" id="UP000441585"/>
    </source>
</evidence>
<dbReference type="EMBL" id="WKKF01000013">
    <property type="protein sequence ID" value="MRX56534.1"/>
    <property type="molecule type" value="Genomic_DNA"/>
</dbReference>
<dbReference type="InterPro" id="IPR016181">
    <property type="entry name" value="Acyl_CoA_acyltransferase"/>
</dbReference>
<protein>
    <submittedName>
        <fullName evidence="2">GNAT family N-acetyltransferase</fullName>
    </submittedName>
</protein>
<name>A0A6I2MGP5_9BACI</name>
<dbReference type="CDD" id="cd04301">
    <property type="entry name" value="NAT_SF"/>
    <property type="match status" value="1"/>
</dbReference>
<reference evidence="2 3" key="1">
    <citation type="submission" date="2019-11" db="EMBL/GenBank/DDBJ databases">
        <title>Bacillus idriensis genome.</title>
        <authorList>
            <person name="Konopka E.N."/>
            <person name="Newman J.D."/>
        </authorList>
    </citation>
    <scope>NUCLEOTIDE SEQUENCE [LARGE SCALE GENOMIC DNA]</scope>
    <source>
        <strain evidence="2 3">DSM 19097</strain>
    </source>
</reference>
<dbReference type="GO" id="GO:0016747">
    <property type="term" value="F:acyltransferase activity, transferring groups other than amino-acyl groups"/>
    <property type="evidence" value="ECO:0007669"/>
    <property type="project" value="InterPro"/>
</dbReference>
<proteinExistence type="predicted"/>
<evidence type="ECO:0000313" key="2">
    <source>
        <dbReference type="EMBL" id="MRX56534.1"/>
    </source>
</evidence>
<keyword evidence="2" id="KW-0808">Transferase</keyword>
<evidence type="ECO:0000259" key="1">
    <source>
        <dbReference type="PROSITE" id="PS51186"/>
    </source>
</evidence>
<comment type="caution">
    <text evidence="2">The sequence shown here is derived from an EMBL/GenBank/DDBJ whole genome shotgun (WGS) entry which is preliminary data.</text>
</comment>
<sequence length="292" mass="32993">MITIKRLSQCTLEEALTAWNKGFEGYYFDMTLSLENFFNRMVLENLSPALSVVAFHGSKPVGLVLNGIRTIDGKKIAWNGGTGVAPEYRSKGVGVKLMEEVLSLYEKENVDTATLEAVSHNDRAIKLYEKMGYKVVDRIAHLGHSAPLKLEEPKGDFRVQVKKTRDVQNIPFYNKLTPWQVQWQNIRDGESILAVDEKGETIGFALSKRKYEDDGTLSGILLFQCEAHPEHQEKEALVRSLLHEALAFSNTEEIQRTAVNLSKSNQLVLEILEKEGFIEKAEQVFMIKEMSA</sequence>
<dbReference type="Gene3D" id="3.40.630.30">
    <property type="match status" value="1"/>
</dbReference>
<dbReference type="SUPFAM" id="SSF55729">
    <property type="entry name" value="Acyl-CoA N-acyltransferases (Nat)"/>
    <property type="match status" value="1"/>
</dbReference>
<accession>A0A6I2MGP5</accession>
<keyword evidence="3" id="KW-1185">Reference proteome</keyword>
<dbReference type="Proteomes" id="UP000441585">
    <property type="component" value="Unassembled WGS sequence"/>
</dbReference>
<organism evidence="2 3">
    <name type="scientific">Metabacillus idriensis</name>
    <dbReference type="NCBI Taxonomy" id="324768"/>
    <lineage>
        <taxon>Bacteria</taxon>
        <taxon>Bacillati</taxon>
        <taxon>Bacillota</taxon>
        <taxon>Bacilli</taxon>
        <taxon>Bacillales</taxon>
        <taxon>Bacillaceae</taxon>
        <taxon>Metabacillus</taxon>
    </lineage>
</organism>